<dbReference type="InterPro" id="IPR036390">
    <property type="entry name" value="WH_DNA-bd_sf"/>
</dbReference>
<dbReference type="InterPro" id="IPR000525">
    <property type="entry name" value="Initiator_Rep_WH1"/>
</dbReference>
<feature type="domain" description="Initiator Rep protein WH1" evidence="2">
    <location>
        <begin position="8"/>
        <end position="153"/>
    </location>
</feature>
<dbReference type="InterPro" id="IPR036388">
    <property type="entry name" value="WH-like_DNA-bd_sf"/>
</dbReference>
<sequence length="282" mass="32265">MAKDIVKIVKKDNALINASYTLTLAEQRLILLAVTEAAGEPNALKSLIVRADRYAEQFHITRQTAYEALKDAASQLFERRFSFQEETPKGLKTTVSRWVSHISYIEGGAFVEIAFAPHVQPLLCDLQNKFTYYGLEQVASLTSVHAVRLYELLISWRSTGKTPIFEINDFRRQLGIEPDEYPRMDNFKRRVLDSSISQINEHTDIFASYKQHKQGRTITGFSFTFSAKQNKISNVVDIQTGTKRSKPKRHVITKAEAEKMARPGESHSELYQRLSREYVISD</sequence>
<comment type="caution">
    <text evidence="3">The sequence shown here is derived from an EMBL/GenBank/DDBJ whole genome shotgun (WGS) entry which is preliminary data.</text>
</comment>
<dbReference type="SUPFAM" id="SSF46785">
    <property type="entry name" value="Winged helix' DNA-binding domain"/>
    <property type="match status" value="2"/>
</dbReference>
<proteinExistence type="inferred from homology"/>
<evidence type="ECO:0000256" key="1">
    <source>
        <dbReference type="ARBA" id="ARBA00038283"/>
    </source>
</evidence>
<evidence type="ECO:0000313" key="4">
    <source>
        <dbReference type="Proteomes" id="UP000319627"/>
    </source>
</evidence>
<dbReference type="GO" id="GO:0003887">
    <property type="term" value="F:DNA-directed DNA polymerase activity"/>
    <property type="evidence" value="ECO:0007669"/>
    <property type="project" value="InterPro"/>
</dbReference>
<dbReference type="AlphaFoldDB" id="A0A562HYW1"/>
<organism evidence="3 4">
    <name type="scientific">Azomonas agilis</name>
    <dbReference type="NCBI Taxonomy" id="116849"/>
    <lineage>
        <taxon>Bacteria</taxon>
        <taxon>Pseudomonadati</taxon>
        <taxon>Pseudomonadota</taxon>
        <taxon>Gammaproteobacteria</taxon>
        <taxon>Pseudomonadales</taxon>
        <taxon>Pseudomonadaceae</taxon>
        <taxon>Azomonas</taxon>
    </lineage>
</organism>
<dbReference type="OrthoDB" id="7060771at2"/>
<dbReference type="NCBIfam" id="NF038290">
    <property type="entry name" value="repM_Acin"/>
    <property type="match status" value="1"/>
</dbReference>
<dbReference type="RefSeq" id="WP_144573367.1">
    <property type="nucleotide sequence ID" value="NZ_VLKG01000020.1"/>
</dbReference>
<dbReference type="Gene3D" id="1.10.10.10">
    <property type="entry name" value="Winged helix-like DNA-binding domain superfamily/Winged helix DNA-binding domain"/>
    <property type="match status" value="2"/>
</dbReference>
<keyword evidence="4" id="KW-1185">Reference proteome</keyword>
<comment type="similarity">
    <text evidence="1">Belongs to the initiator RepB protein family.</text>
</comment>
<gene>
    <name evidence="3" type="ORF">LX59_03113</name>
</gene>
<evidence type="ECO:0000259" key="2">
    <source>
        <dbReference type="Pfam" id="PF01051"/>
    </source>
</evidence>
<reference evidence="3 4" key="1">
    <citation type="submission" date="2019-07" db="EMBL/GenBank/DDBJ databases">
        <title>Genomic Encyclopedia of Type Strains, Phase I: the one thousand microbial genomes (KMG-I) project.</title>
        <authorList>
            <person name="Kyrpides N."/>
        </authorList>
    </citation>
    <scope>NUCLEOTIDE SEQUENCE [LARGE SCALE GENOMIC DNA]</scope>
    <source>
        <strain evidence="3 4">DSM 375</strain>
    </source>
</reference>
<evidence type="ECO:0000313" key="3">
    <source>
        <dbReference type="EMBL" id="TWH63786.1"/>
    </source>
</evidence>
<name>A0A562HYW1_9GAMM</name>
<dbReference type="EMBL" id="VLKG01000020">
    <property type="protein sequence ID" value="TWH63786.1"/>
    <property type="molecule type" value="Genomic_DNA"/>
</dbReference>
<dbReference type="Pfam" id="PF21205">
    <property type="entry name" value="Rep3_C"/>
    <property type="match status" value="1"/>
</dbReference>
<protein>
    <submittedName>
        <fullName evidence="3">Plasmid replication initiation protein</fullName>
    </submittedName>
</protein>
<accession>A0A562HYW1</accession>
<dbReference type="Proteomes" id="UP000319627">
    <property type="component" value="Unassembled WGS sequence"/>
</dbReference>
<dbReference type="Pfam" id="PF01051">
    <property type="entry name" value="Rep3_N"/>
    <property type="match status" value="1"/>
</dbReference>
<dbReference type="GO" id="GO:0006270">
    <property type="term" value="P:DNA replication initiation"/>
    <property type="evidence" value="ECO:0007669"/>
    <property type="project" value="InterPro"/>
</dbReference>